<keyword evidence="1" id="KW-0472">Membrane</keyword>
<feature type="transmembrane region" description="Helical" evidence="1">
    <location>
        <begin position="20"/>
        <end position="39"/>
    </location>
</feature>
<proteinExistence type="predicted"/>
<dbReference type="EMBL" id="CP162551">
    <property type="protein sequence ID" value="XDI36178.1"/>
    <property type="molecule type" value="Genomic_DNA"/>
</dbReference>
<keyword evidence="1" id="KW-0812">Transmembrane</keyword>
<protein>
    <submittedName>
        <fullName evidence="2">Uncharacterized protein</fullName>
    </submittedName>
</protein>
<dbReference type="AlphaFoldDB" id="A0AB39BQZ4"/>
<name>A0AB39BQZ4_9BACI</name>
<gene>
    <name evidence="2" type="ORF">AB3N04_15930</name>
</gene>
<keyword evidence="1" id="KW-1133">Transmembrane helix</keyword>
<sequence>MLVEVNLLPEKPGKNYTSILYVGGFVFLVILAIASTFLYQRHISSEIEEIKQEAYDVQMEAAIVTQELTGFEFSNLDQIEQAVVLLESHIIPASLVVNFLVSQLPERGFISSFSYTQPEDVHFDVSFDRLEEIAQYHEALESSELVDAVRLSIIDAHEMMDDEEYEIDFDEVKSRYIASFDLLLDREYAQSLGENQ</sequence>
<evidence type="ECO:0000256" key="1">
    <source>
        <dbReference type="SAM" id="Phobius"/>
    </source>
</evidence>
<evidence type="ECO:0000313" key="2">
    <source>
        <dbReference type="EMBL" id="XDI36178.1"/>
    </source>
</evidence>
<organism evidence="2">
    <name type="scientific">Alkalihalophilus sp. As8PL</name>
    <dbReference type="NCBI Taxonomy" id="3237103"/>
    <lineage>
        <taxon>Bacteria</taxon>
        <taxon>Bacillati</taxon>
        <taxon>Bacillota</taxon>
        <taxon>Bacilli</taxon>
        <taxon>Bacillales</taxon>
        <taxon>Bacillaceae</taxon>
        <taxon>Alkalihalophilus</taxon>
    </lineage>
</organism>
<reference evidence="2" key="1">
    <citation type="submission" date="2024-07" db="EMBL/GenBank/DDBJ databases">
        <title>Identification and characteristics of an arsenic-resistant bacterial isolate, which belongs to a novel species.</title>
        <authorList>
            <person name="Juszczyk A."/>
            <person name="Kowalczyk A."/>
            <person name="Was K."/>
            <person name="Kosowicz W."/>
            <person name="Budzyn A."/>
            <person name="Latowski D."/>
        </authorList>
    </citation>
    <scope>NUCLEOTIDE SEQUENCE</scope>
    <source>
        <strain evidence="2">As8PL</strain>
    </source>
</reference>
<accession>A0AB39BQZ4</accession>
<dbReference type="RefSeq" id="WP_368503652.1">
    <property type="nucleotide sequence ID" value="NZ_CP162551.1"/>
</dbReference>